<dbReference type="GO" id="GO:0051536">
    <property type="term" value="F:iron-sulfur cluster binding"/>
    <property type="evidence" value="ECO:0007669"/>
    <property type="project" value="InterPro"/>
</dbReference>
<organism evidence="2 3">
    <name type="scientific">Pediococcus cellicola</name>
    <dbReference type="NCBI Taxonomy" id="319652"/>
    <lineage>
        <taxon>Bacteria</taxon>
        <taxon>Bacillati</taxon>
        <taxon>Bacillota</taxon>
        <taxon>Bacilli</taxon>
        <taxon>Lactobacillales</taxon>
        <taxon>Lactobacillaceae</taxon>
        <taxon>Pediococcus</taxon>
    </lineage>
</organism>
<sequence length="135" mass="14414">MVLDHAQHPHHKGEISQVTQKVTLHNPSCGDDIQVFICVAQNQISEISFEGQGCTISQASASMMTDVLQGNSVSQALSQCEAFFALTMGKAIAENQKEALGDAAVLGSLAEFPMRIKCATLAWHAAKMALEGTLK</sequence>
<evidence type="ECO:0000313" key="2">
    <source>
        <dbReference type="EMBL" id="KRN64960.1"/>
    </source>
</evidence>
<dbReference type="PATRIC" id="fig|319652.3.peg.588"/>
<reference evidence="2 3" key="1">
    <citation type="journal article" date="2015" name="Genome Announc.">
        <title>Expanding the biotechnology potential of lactobacilli through comparative genomics of 213 strains and associated genera.</title>
        <authorList>
            <person name="Sun Z."/>
            <person name="Harris H.M."/>
            <person name="McCann A."/>
            <person name="Guo C."/>
            <person name="Argimon S."/>
            <person name="Zhang W."/>
            <person name="Yang X."/>
            <person name="Jeffery I.B."/>
            <person name="Cooney J.C."/>
            <person name="Kagawa T.F."/>
            <person name="Liu W."/>
            <person name="Song Y."/>
            <person name="Salvetti E."/>
            <person name="Wrobel A."/>
            <person name="Rasinkangas P."/>
            <person name="Parkhill J."/>
            <person name="Rea M.C."/>
            <person name="O'Sullivan O."/>
            <person name="Ritari J."/>
            <person name="Douillard F.P."/>
            <person name="Paul Ross R."/>
            <person name="Yang R."/>
            <person name="Briner A.E."/>
            <person name="Felis G.E."/>
            <person name="de Vos W.M."/>
            <person name="Barrangou R."/>
            <person name="Klaenhammer T.R."/>
            <person name="Caufield P.W."/>
            <person name="Cui Y."/>
            <person name="Zhang H."/>
            <person name="O'Toole P.W."/>
        </authorList>
    </citation>
    <scope>NUCLEOTIDE SEQUENCE [LARGE SCALE GENOMIC DNA]</scope>
    <source>
        <strain evidence="2 3">DSM 17757</strain>
    </source>
</reference>
<dbReference type="Proteomes" id="UP000051568">
    <property type="component" value="Unassembled WGS sequence"/>
</dbReference>
<gene>
    <name evidence="2" type="ORF">IV80_GL000580</name>
</gene>
<protein>
    <submittedName>
        <fullName evidence="2">NifU family SUF system FeS assembly protein</fullName>
    </submittedName>
</protein>
<dbReference type="InterPro" id="IPR002871">
    <property type="entry name" value="NIF_FeS_clus_asmbl_NifU_N"/>
</dbReference>
<accession>A0A0R2IIZ0</accession>
<dbReference type="EMBL" id="JQBR01000014">
    <property type="protein sequence ID" value="KRN64960.1"/>
    <property type="molecule type" value="Genomic_DNA"/>
</dbReference>
<feature type="domain" description="NIF system FeS cluster assembly NifU N-terminal" evidence="1">
    <location>
        <begin position="2"/>
        <end position="118"/>
    </location>
</feature>
<dbReference type="AlphaFoldDB" id="A0A0R2IIZ0"/>
<dbReference type="GO" id="GO:0005506">
    <property type="term" value="F:iron ion binding"/>
    <property type="evidence" value="ECO:0007669"/>
    <property type="project" value="InterPro"/>
</dbReference>
<dbReference type="NCBIfam" id="TIGR01994">
    <property type="entry name" value="SUF_scaf_2"/>
    <property type="match status" value="1"/>
</dbReference>
<dbReference type="PANTHER" id="PTHR10093">
    <property type="entry name" value="IRON-SULFUR CLUSTER ASSEMBLY ENZYME NIFU HOMOLOG"/>
    <property type="match status" value="1"/>
</dbReference>
<dbReference type="STRING" id="319652.IV80_GL000580"/>
<proteinExistence type="predicted"/>
<keyword evidence="3" id="KW-1185">Reference proteome</keyword>
<evidence type="ECO:0000259" key="1">
    <source>
        <dbReference type="Pfam" id="PF01592"/>
    </source>
</evidence>
<evidence type="ECO:0000313" key="3">
    <source>
        <dbReference type="Proteomes" id="UP000051568"/>
    </source>
</evidence>
<dbReference type="SUPFAM" id="SSF82649">
    <property type="entry name" value="SufE/NifU"/>
    <property type="match status" value="1"/>
</dbReference>
<dbReference type="CDD" id="cd06664">
    <property type="entry name" value="IscU_like"/>
    <property type="match status" value="1"/>
</dbReference>
<name>A0A0R2IIZ0_9LACO</name>
<dbReference type="Pfam" id="PF01592">
    <property type="entry name" value="NifU_N"/>
    <property type="match status" value="1"/>
</dbReference>
<dbReference type="Gene3D" id="3.90.1010.10">
    <property type="match status" value="1"/>
</dbReference>
<comment type="caution">
    <text evidence="2">The sequence shown here is derived from an EMBL/GenBank/DDBJ whole genome shotgun (WGS) entry which is preliminary data.</text>
</comment>
<dbReference type="GO" id="GO:0016226">
    <property type="term" value="P:iron-sulfur cluster assembly"/>
    <property type="evidence" value="ECO:0007669"/>
    <property type="project" value="InterPro"/>
</dbReference>